<dbReference type="InterPro" id="IPR057229">
    <property type="entry name" value="DUF7907"/>
</dbReference>
<accession>A0A9W9LYS9</accession>
<gene>
    <name evidence="3" type="ORF">N7492_000717</name>
</gene>
<keyword evidence="1" id="KW-0732">Signal</keyword>
<reference evidence="3" key="2">
    <citation type="journal article" date="2023" name="IMA Fungus">
        <title>Comparative genomic study of the Penicillium genus elucidates a diverse pangenome and 15 lateral gene transfer events.</title>
        <authorList>
            <person name="Petersen C."/>
            <person name="Sorensen T."/>
            <person name="Nielsen M.R."/>
            <person name="Sondergaard T.E."/>
            <person name="Sorensen J.L."/>
            <person name="Fitzpatrick D.A."/>
            <person name="Frisvad J.C."/>
            <person name="Nielsen K.L."/>
        </authorList>
    </citation>
    <scope>NUCLEOTIDE SEQUENCE</scope>
    <source>
        <strain evidence="3">IBT 21917</strain>
    </source>
</reference>
<evidence type="ECO:0000259" key="2">
    <source>
        <dbReference type="Pfam" id="PF25484"/>
    </source>
</evidence>
<feature type="signal peptide" evidence="1">
    <location>
        <begin position="1"/>
        <end position="16"/>
    </location>
</feature>
<evidence type="ECO:0000313" key="3">
    <source>
        <dbReference type="EMBL" id="KAJ5183101.1"/>
    </source>
</evidence>
<dbReference type="Proteomes" id="UP001146351">
    <property type="component" value="Unassembled WGS sequence"/>
</dbReference>
<dbReference type="EMBL" id="JAPQKO010000001">
    <property type="protein sequence ID" value="KAJ5183101.1"/>
    <property type="molecule type" value="Genomic_DNA"/>
</dbReference>
<keyword evidence="4" id="KW-1185">Reference proteome</keyword>
<reference evidence="3" key="1">
    <citation type="submission" date="2022-11" db="EMBL/GenBank/DDBJ databases">
        <authorList>
            <person name="Petersen C."/>
        </authorList>
    </citation>
    <scope>NUCLEOTIDE SEQUENCE</scope>
    <source>
        <strain evidence="3">IBT 21917</strain>
    </source>
</reference>
<proteinExistence type="predicted"/>
<dbReference type="Pfam" id="PF25484">
    <property type="entry name" value="DUF7907"/>
    <property type="match status" value="1"/>
</dbReference>
<dbReference type="OrthoDB" id="3518533at2759"/>
<sequence>MKFLISLALLVAATIATPIARAPNEFTLKTSDTSHSEHNDLYVYAYHTGAALNDAVLSKNASIATSFFLNGTRAQADLQTDFPWGIYIPGDTNYAEWEQVQINVGNGVSGFSVKDGSLQGSDEQGFGGWLVCDWYHNAPQLFFLRPSHKPTLPSSCSTVELKTSSK</sequence>
<feature type="chain" id="PRO_5040895920" description="DUF7907 domain-containing protein" evidence="1">
    <location>
        <begin position="17"/>
        <end position="166"/>
    </location>
</feature>
<feature type="domain" description="DUF7907" evidence="2">
    <location>
        <begin position="24"/>
        <end position="163"/>
    </location>
</feature>
<comment type="caution">
    <text evidence="3">The sequence shown here is derived from an EMBL/GenBank/DDBJ whole genome shotgun (WGS) entry which is preliminary data.</text>
</comment>
<evidence type="ECO:0000256" key="1">
    <source>
        <dbReference type="SAM" id="SignalP"/>
    </source>
</evidence>
<dbReference type="AlphaFoldDB" id="A0A9W9LYS9"/>
<protein>
    <recommendedName>
        <fullName evidence="2">DUF7907 domain-containing protein</fullName>
    </recommendedName>
</protein>
<evidence type="ECO:0000313" key="4">
    <source>
        <dbReference type="Proteomes" id="UP001146351"/>
    </source>
</evidence>
<organism evidence="3 4">
    <name type="scientific">Penicillium capsulatum</name>
    <dbReference type="NCBI Taxonomy" id="69766"/>
    <lineage>
        <taxon>Eukaryota</taxon>
        <taxon>Fungi</taxon>
        <taxon>Dikarya</taxon>
        <taxon>Ascomycota</taxon>
        <taxon>Pezizomycotina</taxon>
        <taxon>Eurotiomycetes</taxon>
        <taxon>Eurotiomycetidae</taxon>
        <taxon>Eurotiales</taxon>
        <taxon>Aspergillaceae</taxon>
        <taxon>Penicillium</taxon>
    </lineage>
</organism>
<name>A0A9W9LYS9_9EURO</name>